<dbReference type="AlphaFoldDB" id="J9GQ32"/>
<sequence>MDLNKFFKSCKNQAIDLCLKSHETTVVNIGNSKYGGRPDMPEDFLWPMDDEQRPLSLLFQINCEELTDFHLEELLPTSGRLCFFYELGKQDWEGLKNSVRVVYDDTPTELLHRVNFPESLSEEFRLDEFALYYRVRDSYPSLEDVNPNHPDYNLLQMQDDKYFELRQNLQSVPNDRSVSLASILGYADLIENNVVNDVKDYVLLLQMPSIEVEYMKELLFGDCGTIYFYISREDLKNRNFSNIKFEMQCY</sequence>
<dbReference type="SUPFAM" id="SSF103032">
    <property type="entry name" value="Hypothetical protein YwqG"/>
    <property type="match status" value="1"/>
</dbReference>
<name>J9GQ32_9ZZZZ</name>
<dbReference type="InterPro" id="IPR015315">
    <property type="entry name" value="DUF1963"/>
</dbReference>
<protein>
    <submittedName>
        <fullName evidence="1">Protein containing DUF1963</fullName>
    </submittedName>
</protein>
<evidence type="ECO:0000313" key="1">
    <source>
        <dbReference type="EMBL" id="EJX02110.1"/>
    </source>
</evidence>
<organism evidence="1">
    <name type="scientific">gut metagenome</name>
    <dbReference type="NCBI Taxonomy" id="749906"/>
    <lineage>
        <taxon>unclassified sequences</taxon>
        <taxon>metagenomes</taxon>
        <taxon>organismal metagenomes</taxon>
    </lineage>
</organism>
<dbReference type="PANTHER" id="PTHR36436">
    <property type="entry name" value="SLL5081 PROTEIN"/>
    <property type="match status" value="1"/>
</dbReference>
<proteinExistence type="predicted"/>
<comment type="caution">
    <text evidence="1">The sequence shown here is derived from an EMBL/GenBank/DDBJ whole genome shotgun (WGS) entry which is preliminary data.</text>
</comment>
<dbReference type="Pfam" id="PF09234">
    <property type="entry name" value="DUF1963"/>
    <property type="match status" value="1"/>
</dbReference>
<dbReference type="InterPro" id="IPR035948">
    <property type="entry name" value="YwqG-like_sf"/>
</dbReference>
<reference evidence="1" key="1">
    <citation type="journal article" date="2012" name="PLoS ONE">
        <title>Gene sets for utilization of primary and secondary nutrition supplies in the distal gut of endangered iberian lynx.</title>
        <authorList>
            <person name="Alcaide M."/>
            <person name="Messina E."/>
            <person name="Richter M."/>
            <person name="Bargiela R."/>
            <person name="Peplies J."/>
            <person name="Huws S.A."/>
            <person name="Newbold C.J."/>
            <person name="Golyshin P.N."/>
            <person name="Simon M.A."/>
            <person name="Lopez G."/>
            <person name="Yakimov M.M."/>
            <person name="Ferrer M."/>
        </authorList>
    </citation>
    <scope>NUCLEOTIDE SEQUENCE</scope>
</reference>
<dbReference type="Gene3D" id="2.30.320.10">
    <property type="entry name" value="YwqG-like"/>
    <property type="match status" value="1"/>
</dbReference>
<gene>
    <name evidence="1" type="ORF">EVA_09785</name>
</gene>
<accession>J9GQ32</accession>
<dbReference type="EMBL" id="AMCI01002681">
    <property type="protein sequence ID" value="EJX02110.1"/>
    <property type="molecule type" value="Genomic_DNA"/>
</dbReference>
<dbReference type="PANTHER" id="PTHR36436:SF6">
    <property type="entry name" value="SLL5081 PROTEIN"/>
    <property type="match status" value="1"/>
</dbReference>